<dbReference type="SUPFAM" id="SSF53335">
    <property type="entry name" value="S-adenosyl-L-methionine-dependent methyltransferases"/>
    <property type="match status" value="1"/>
</dbReference>
<dbReference type="PANTHER" id="PTHR40036">
    <property type="entry name" value="MACROCIN O-METHYLTRANSFERASE"/>
    <property type="match status" value="1"/>
</dbReference>
<dbReference type="InterPro" id="IPR029063">
    <property type="entry name" value="SAM-dependent_MTases_sf"/>
</dbReference>
<accession>A0A6J7GXG0</accession>
<protein>
    <submittedName>
        <fullName evidence="1">Unannotated protein</fullName>
    </submittedName>
</protein>
<evidence type="ECO:0000313" key="1">
    <source>
        <dbReference type="EMBL" id="CAB4911438.1"/>
    </source>
</evidence>
<organism evidence="1">
    <name type="scientific">freshwater metagenome</name>
    <dbReference type="NCBI Taxonomy" id="449393"/>
    <lineage>
        <taxon>unclassified sequences</taxon>
        <taxon>metagenomes</taxon>
        <taxon>ecological metagenomes</taxon>
    </lineage>
</organism>
<dbReference type="EMBL" id="CAFBMS010000009">
    <property type="protein sequence ID" value="CAB4911438.1"/>
    <property type="molecule type" value="Genomic_DNA"/>
</dbReference>
<dbReference type="AlphaFoldDB" id="A0A6J7GXG0"/>
<dbReference type="InterPro" id="IPR008884">
    <property type="entry name" value="TylF_MeTrfase"/>
</dbReference>
<dbReference type="Gene3D" id="3.40.50.150">
    <property type="entry name" value="Vaccinia Virus protein VP39"/>
    <property type="match status" value="1"/>
</dbReference>
<sequence length="270" mass="31395">METFRELRKFPLTDRVLLYIKNKIKAFLSVFNLEIRRNFLSEKFLFPVDCTEFERSTILLAKKYSMTPYERLWALTYATKYVRTKKIPGAFVECGVWKGGNLILLSLLNEHYGEKRKIYGFDTFTGMTEPTEYDQDIWGESAENILRNSVYKDGELSIHCFASLNLVKTIFKENNAPNIDLVVGDVKDTLMVPENLPTSISILRLDTDWYESTKIELEVLYPLLEPGGVLIIDDYGHWSGSRKAVDEYFEGKNPFMFPVDNDCRMIIKEK</sequence>
<proteinExistence type="predicted"/>
<name>A0A6J7GXG0_9ZZZZ</name>
<dbReference type="Pfam" id="PF05711">
    <property type="entry name" value="TylF"/>
    <property type="match status" value="1"/>
</dbReference>
<reference evidence="1" key="1">
    <citation type="submission" date="2020-05" db="EMBL/GenBank/DDBJ databases">
        <authorList>
            <person name="Chiriac C."/>
            <person name="Salcher M."/>
            <person name="Ghai R."/>
            <person name="Kavagutti S V."/>
        </authorList>
    </citation>
    <scope>NUCLEOTIDE SEQUENCE</scope>
</reference>
<gene>
    <name evidence="1" type="ORF">UFOPK3614_00306</name>
</gene>
<dbReference type="PANTHER" id="PTHR40036:SF1">
    <property type="entry name" value="MACROCIN O-METHYLTRANSFERASE"/>
    <property type="match status" value="1"/>
</dbReference>